<name>G0R2D8_ICHMU</name>
<dbReference type="EMBL" id="GL984254">
    <property type="protein sequence ID" value="EGR28374.1"/>
    <property type="molecule type" value="Genomic_DNA"/>
</dbReference>
<organism evidence="1 2">
    <name type="scientific">Ichthyophthirius multifiliis</name>
    <name type="common">White spot disease agent</name>
    <name type="synonym">Ich</name>
    <dbReference type="NCBI Taxonomy" id="5932"/>
    <lineage>
        <taxon>Eukaryota</taxon>
        <taxon>Sar</taxon>
        <taxon>Alveolata</taxon>
        <taxon>Ciliophora</taxon>
        <taxon>Intramacronucleata</taxon>
        <taxon>Oligohymenophorea</taxon>
        <taxon>Hymenostomatida</taxon>
        <taxon>Ophryoglenina</taxon>
        <taxon>Ichthyophthirius</taxon>
    </lineage>
</organism>
<dbReference type="InParanoid" id="G0R2D8"/>
<dbReference type="Proteomes" id="UP000008983">
    <property type="component" value="Unassembled WGS sequence"/>
</dbReference>
<protein>
    <submittedName>
        <fullName evidence="1">Uncharacterized protein</fullName>
    </submittedName>
</protein>
<evidence type="ECO:0000313" key="2">
    <source>
        <dbReference type="Proteomes" id="UP000008983"/>
    </source>
</evidence>
<dbReference type="RefSeq" id="XP_004027719.1">
    <property type="nucleotide sequence ID" value="XM_004027670.1"/>
</dbReference>
<keyword evidence="2" id="KW-1185">Reference proteome</keyword>
<gene>
    <name evidence="1" type="ORF">IMG5_177210</name>
</gene>
<dbReference type="AlphaFoldDB" id="G0R2D8"/>
<sequence length="85" mass="10536">MIDGNQNTSENDIFESGWLQKESKVLKQWRKQKKMVCINQYHFKKLQRRKKSQQSNRNYRIEKYYKNQIGRIGNKQRILFQNRNK</sequence>
<proteinExistence type="predicted"/>
<evidence type="ECO:0000313" key="1">
    <source>
        <dbReference type="EMBL" id="EGR28374.1"/>
    </source>
</evidence>
<accession>G0R2D8</accession>
<dbReference type="GeneID" id="14904448"/>
<reference evidence="1 2" key="1">
    <citation type="submission" date="2011-07" db="EMBL/GenBank/DDBJ databases">
        <authorList>
            <person name="Coyne R."/>
            <person name="Brami D."/>
            <person name="Johnson J."/>
            <person name="Hostetler J."/>
            <person name="Hannick L."/>
            <person name="Clark T."/>
            <person name="Cassidy-Hanley D."/>
            <person name="Inman J."/>
        </authorList>
    </citation>
    <scope>NUCLEOTIDE SEQUENCE [LARGE SCALE GENOMIC DNA]</scope>
    <source>
        <strain evidence="1 2">G5</strain>
    </source>
</reference>